<dbReference type="PANTHER" id="PTHR33307">
    <property type="entry name" value="ALPHA-RHAMNOSIDASE (EUROFUNG)"/>
    <property type="match status" value="1"/>
</dbReference>
<evidence type="ECO:0000256" key="2">
    <source>
        <dbReference type="ARBA" id="ARBA00012652"/>
    </source>
</evidence>
<dbReference type="InterPro" id="IPR008928">
    <property type="entry name" value="6-hairpin_glycosidase_sf"/>
</dbReference>
<dbReference type="SUPFAM" id="SSF48208">
    <property type="entry name" value="Six-hairpin glycosidases"/>
    <property type="match status" value="1"/>
</dbReference>
<dbReference type="InterPro" id="IPR008902">
    <property type="entry name" value="Rhamnosid_concanavalin"/>
</dbReference>
<dbReference type="HOGENOM" id="CLU_002926_0_0_1"/>
<dbReference type="Gene3D" id="1.50.10.10">
    <property type="match status" value="1"/>
</dbReference>
<dbReference type="PANTHER" id="PTHR33307:SF6">
    <property type="entry name" value="ALPHA-RHAMNOSIDASE (EUROFUNG)-RELATED"/>
    <property type="match status" value="1"/>
</dbReference>
<evidence type="ECO:0000256" key="4">
    <source>
        <dbReference type="SAM" id="MobiDB-lite"/>
    </source>
</evidence>
<feature type="domain" description="Alpha-L-rhamnosidase concanavalin-like" evidence="5">
    <location>
        <begin position="326"/>
        <end position="426"/>
    </location>
</feature>
<feature type="compositionally biased region" description="Polar residues" evidence="4">
    <location>
        <begin position="839"/>
        <end position="854"/>
    </location>
</feature>
<accession>M7T9K4</accession>
<evidence type="ECO:0000313" key="9">
    <source>
        <dbReference type="EMBL" id="EMR66521.1"/>
    </source>
</evidence>
<dbReference type="Gene3D" id="2.60.120.260">
    <property type="entry name" value="Galactose-binding domain-like"/>
    <property type="match status" value="2"/>
</dbReference>
<dbReference type="Gene3D" id="2.60.40.10">
    <property type="entry name" value="Immunoglobulins"/>
    <property type="match status" value="1"/>
</dbReference>
<dbReference type="InterPro" id="IPR035398">
    <property type="entry name" value="Bac_rhamnosid_C"/>
</dbReference>
<dbReference type="Gene3D" id="2.60.420.10">
    <property type="entry name" value="Maltose phosphorylase, domain 3"/>
    <property type="match status" value="1"/>
</dbReference>
<dbReference type="eggNOG" id="ENOG502QXBB">
    <property type="taxonomic scope" value="Eukaryota"/>
</dbReference>
<feature type="domain" description="Alpha-L-rhamnosidase six-hairpin glycosidase" evidence="7">
    <location>
        <begin position="430"/>
        <end position="780"/>
    </location>
</feature>
<keyword evidence="10" id="KW-1185">Reference proteome</keyword>
<evidence type="ECO:0000259" key="6">
    <source>
        <dbReference type="Pfam" id="PF08531"/>
    </source>
</evidence>
<name>M7T9K4_EUTLA</name>
<sequence length="868" mass="95800">MAVSISQVTFEHHRQALGIAETKPRISWRFAGNASEWEQSAYELEVRRGSDGDSHTYSQDSPESVLVPWPEDPLSATEQASVRARAHGGADQASTPWSDWVTVETGLLDSDDWSGAVPIAADNETERDKPKRPTLFRKAFDVESEIASARLYITALGLYEAEINGNRVGDQVLSPGWQSYNNRHVYDTYDVTDLVKDGDNAIGVTVGEGWYVGRIGFDYSRNVWGDTLGVLALLKVTLQDGSSVQVKTDLSWQASSSPILTSDIYDGEQYDSRVEAGVDGWSTPSFDASDWISVKELDPPKGELIPLDGEPIRKTEEISAKEILKSASNKTLVDFGQNLVGWLHVTVEGPAGTNVTFHHAEVLVDGELALGPLRTARQADSIILHGNGVQSWEPRFTYHGFRFVQVDGWPEETELTLDSLKAIVVHSDMEQTGWLETSNELLNQFHANVRWSMKGNFLSVPTDCPQRDERLGWTGDAHAFGPTANYLYNTAGFWRGWHRDVWSEMQRNGSMIPPEYIPMVPTDGASNPTAVWGDVAVGNPWNLYQAFGDLVMLEEQYPQAQAWIDTGIPRNDAGLWNRSSFQFGDWLDPKSPPADPGQATTASHLVADAYLVRMTQILSEAALTLGDNTLSEKYLSQHADLRTQFQGSWLNSTGEFENRTQTAYALAISFNLFPTPEKRASAGEILRTIIADNDYLVGTGFAGTPQLGFALRDLNATDDFYAMLLQTKVPSWLYQVVMNATTTWERWDSLLPDGTTNDSGMTSFNHYAFGAVADWMHQVIGGLAPAAPGWKKIAIVPIPGGDITSAEAKFVSPYGEVASRWEVADDGFHLEISVPPNTRATVTLPNSDESTEVGSGSYEFHDPDYKMS</sequence>
<evidence type="ECO:0000259" key="5">
    <source>
        <dbReference type="Pfam" id="PF05592"/>
    </source>
</evidence>
<proteinExistence type="predicted"/>
<dbReference type="InterPro" id="IPR013783">
    <property type="entry name" value="Ig-like_fold"/>
</dbReference>
<evidence type="ECO:0000313" key="10">
    <source>
        <dbReference type="Proteomes" id="UP000012174"/>
    </source>
</evidence>
<evidence type="ECO:0000256" key="1">
    <source>
        <dbReference type="ARBA" id="ARBA00001445"/>
    </source>
</evidence>
<reference evidence="10" key="1">
    <citation type="journal article" date="2013" name="Genome Announc.">
        <title>Draft genome sequence of the grapevine dieback fungus Eutypa lata UCR-EL1.</title>
        <authorList>
            <person name="Blanco-Ulate B."/>
            <person name="Rolshausen P.E."/>
            <person name="Cantu D."/>
        </authorList>
    </citation>
    <scope>NUCLEOTIDE SEQUENCE [LARGE SCALE GENOMIC DNA]</scope>
    <source>
        <strain evidence="10">UCR-EL1</strain>
    </source>
</reference>
<gene>
    <name evidence="9" type="ORF">UCREL1_6490</name>
</gene>
<dbReference type="EC" id="3.2.1.40" evidence="2"/>
<feature type="domain" description="Bacterial alpha-L-rhamnosidase N-terminal" evidence="6">
    <location>
        <begin position="145"/>
        <end position="316"/>
    </location>
</feature>
<protein>
    <recommendedName>
        <fullName evidence="2">alpha-L-rhamnosidase</fullName>
        <ecNumber evidence="2">3.2.1.40</ecNumber>
    </recommendedName>
</protein>
<dbReference type="InterPro" id="IPR035396">
    <property type="entry name" value="Bac_rhamnosid6H"/>
</dbReference>
<dbReference type="GO" id="GO:0005975">
    <property type="term" value="P:carbohydrate metabolic process"/>
    <property type="evidence" value="ECO:0007669"/>
    <property type="project" value="InterPro"/>
</dbReference>
<evidence type="ECO:0000259" key="8">
    <source>
        <dbReference type="Pfam" id="PF17390"/>
    </source>
</evidence>
<feature type="compositionally biased region" description="Basic and acidic residues" evidence="4">
    <location>
        <begin position="859"/>
        <end position="868"/>
    </location>
</feature>
<feature type="region of interest" description="Disordered" evidence="4">
    <location>
        <begin position="839"/>
        <end position="868"/>
    </location>
</feature>
<comment type="catalytic activity">
    <reaction evidence="1">
        <text>Hydrolysis of terminal non-reducing alpha-L-rhamnose residues in alpha-L-rhamnosides.</text>
        <dbReference type="EC" id="3.2.1.40"/>
    </reaction>
</comment>
<dbReference type="PIRSF" id="PIRSF010631">
    <property type="entry name" value="A-rhamnsds"/>
    <property type="match status" value="1"/>
</dbReference>
<dbReference type="AlphaFoldDB" id="M7T9K4"/>
<dbReference type="Pfam" id="PF17390">
    <property type="entry name" value="Bac_rhamnosid_C"/>
    <property type="match status" value="1"/>
</dbReference>
<dbReference type="Pfam" id="PF08531">
    <property type="entry name" value="Bac_rhamnosid_N"/>
    <property type="match status" value="1"/>
</dbReference>
<dbReference type="Proteomes" id="UP000012174">
    <property type="component" value="Unassembled WGS sequence"/>
</dbReference>
<dbReference type="Pfam" id="PF25788">
    <property type="entry name" value="Ig_Rha78A_N"/>
    <property type="match status" value="1"/>
</dbReference>
<keyword evidence="3" id="KW-0378">Hydrolase</keyword>
<dbReference type="OMA" id="IWELWNG"/>
<dbReference type="GO" id="GO:0030596">
    <property type="term" value="F:alpha-L-rhamnosidase activity"/>
    <property type="evidence" value="ECO:0007669"/>
    <property type="project" value="UniProtKB-EC"/>
</dbReference>
<dbReference type="InterPro" id="IPR013737">
    <property type="entry name" value="Bac_rhamnosid_N"/>
</dbReference>
<dbReference type="EMBL" id="KB706636">
    <property type="protein sequence ID" value="EMR66521.1"/>
    <property type="molecule type" value="Genomic_DNA"/>
</dbReference>
<feature type="region of interest" description="Disordered" evidence="4">
    <location>
        <begin position="48"/>
        <end position="96"/>
    </location>
</feature>
<evidence type="ECO:0000256" key="3">
    <source>
        <dbReference type="ARBA" id="ARBA00022801"/>
    </source>
</evidence>
<dbReference type="Pfam" id="PF17389">
    <property type="entry name" value="Bac_rhamnosid6H"/>
    <property type="match status" value="1"/>
</dbReference>
<dbReference type="InterPro" id="IPR012341">
    <property type="entry name" value="6hp_glycosidase-like_sf"/>
</dbReference>
<dbReference type="KEGG" id="ela:UCREL1_6490"/>
<dbReference type="Pfam" id="PF05592">
    <property type="entry name" value="Bac_rhamnosid"/>
    <property type="match status" value="1"/>
</dbReference>
<dbReference type="InterPro" id="IPR016007">
    <property type="entry name" value="Alpha_rhamnosid"/>
</dbReference>
<organism evidence="9 10">
    <name type="scientific">Eutypa lata (strain UCR-EL1)</name>
    <name type="common">Grapevine dieback disease fungus</name>
    <name type="synonym">Eutypa armeniacae</name>
    <dbReference type="NCBI Taxonomy" id="1287681"/>
    <lineage>
        <taxon>Eukaryota</taxon>
        <taxon>Fungi</taxon>
        <taxon>Dikarya</taxon>
        <taxon>Ascomycota</taxon>
        <taxon>Pezizomycotina</taxon>
        <taxon>Sordariomycetes</taxon>
        <taxon>Xylariomycetidae</taxon>
        <taxon>Xylariales</taxon>
        <taxon>Diatrypaceae</taxon>
        <taxon>Eutypa</taxon>
    </lineage>
</organism>
<evidence type="ECO:0000259" key="7">
    <source>
        <dbReference type="Pfam" id="PF17389"/>
    </source>
</evidence>
<feature type="domain" description="Alpha-L-rhamnosidase C-terminal" evidence="8">
    <location>
        <begin position="782"/>
        <end position="857"/>
    </location>
</feature>
<dbReference type="OrthoDB" id="10036721at2759"/>